<dbReference type="InterPro" id="IPR036610">
    <property type="entry name" value="PEBP-like_sf"/>
</dbReference>
<sequence>MKIFAAYSIIIALGANPALAIPPESFGFPSAPNDTALTVAFTHNGNTTVVEEGELFGVAITSQQPALAVDTNKFESLANYNGSYVVLMVDPDAPTPQNATSRFILHWLQSNMTQTDTTSSKLSGRELTNATDAFVPYANPAPPTDSDAHRYILYAFVQASNFTIPEAFQDFSSTNRSSFNLTQFIADAGLGTPAAAQYFYVSNQTGVPDDFIALPGGNYSDAVSSSATSTASSTAASATSSGSASDGARVVGMSCSSGFTHSILGAGLLGLLFALL</sequence>
<dbReference type="CDD" id="cd00866">
    <property type="entry name" value="PEBP_euk"/>
    <property type="match status" value="1"/>
</dbReference>
<dbReference type="Gene3D" id="3.90.280.10">
    <property type="entry name" value="PEBP-like"/>
    <property type="match status" value="1"/>
</dbReference>
<dbReference type="Proteomes" id="UP000053317">
    <property type="component" value="Unassembled WGS sequence"/>
</dbReference>
<evidence type="ECO:0000313" key="3">
    <source>
        <dbReference type="Proteomes" id="UP000053317"/>
    </source>
</evidence>
<dbReference type="GO" id="GO:0030162">
    <property type="term" value="P:regulation of proteolysis"/>
    <property type="evidence" value="ECO:0007669"/>
    <property type="project" value="TreeGrafter"/>
</dbReference>
<reference evidence="2 3" key="1">
    <citation type="submission" date="2015-05" db="EMBL/GenBank/DDBJ databases">
        <title>Distinctive expansion of gene families associated with plant cell wall degradation and secondary metabolism in the genomes of grapevine trunk pathogens.</title>
        <authorList>
            <person name="Lawrence D.P."/>
            <person name="Travadon R."/>
            <person name="Rolshausen P.E."/>
            <person name="Baumgartner K."/>
        </authorList>
    </citation>
    <scope>NUCLEOTIDE SEQUENCE [LARGE SCALE GENOMIC DNA]</scope>
    <source>
        <strain evidence="2">UCRPC4</strain>
    </source>
</reference>
<accession>A0A0G2E949</accession>
<dbReference type="PANTHER" id="PTHR11362">
    <property type="entry name" value="PHOSPHATIDYLETHANOLAMINE-BINDING PROTEIN"/>
    <property type="match status" value="1"/>
</dbReference>
<dbReference type="InterPro" id="IPR008914">
    <property type="entry name" value="PEBP"/>
</dbReference>
<keyword evidence="3" id="KW-1185">Reference proteome</keyword>
<dbReference type="GO" id="GO:0005543">
    <property type="term" value="F:phospholipid binding"/>
    <property type="evidence" value="ECO:0007669"/>
    <property type="project" value="TreeGrafter"/>
</dbReference>
<dbReference type="EMBL" id="LCWF01000107">
    <property type="protein sequence ID" value="KKY19527.1"/>
    <property type="molecule type" value="Genomic_DNA"/>
</dbReference>
<dbReference type="InterPro" id="IPR035810">
    <property type="entry name" value="PEBP_euk"/>
</dbReference>
<dbReference type="Pfam" id="PF01161">
    <property type="entry name" value="PBP"/>
    <property type="match status" value="1"/>
</dbReference>
<evidence type="ECO:0000256" key="1">
    <source>
        <dbReference type="SAM" id="SignalP"/>
    </source>
</evidence>
<keyword evidence="1" id="KW-0732">Signal</keyword>
<evidence type="ECO:0000313" key="2">
    <source>
        <dbReference type="EMBL" id="KKY19527.1"/>
    </source>
</evidence>
<feature type="chain" id="PRO_5002543347" evidence="1">
    <location>
        <begin position="21"/>
        <end position="276"/>
    </location>
</feature>
<name>A0A0G2E949_PHACM</name>
<dbReference type="OrthoDB" id="2506647at2759"/>
<organism evidence="2 3">
    <name type="scientific">Phaeomoniella chlamydospora</name>
    <name type="common">Phaeoacremonium chlamydosporum</name>
    <dbReference type="NCBI Taxonomy" id="158046"/>
    <lineage>
        <taxon>Eukaryota</taxon>
        <taxon>Fungi</taxon>
        <taxon>Dikarya</taxon>
        <taxon>Ascomycota</taxon>
        <taxon>Pezizomycotina</taxon>
        <taxon>Eurotiomycetes</taxon>
        <taxon>Chaetothyriomycetidae</taxon>
        <taxon>Phaeomoniellales</taxon>
        <taxon>Phaeomoniellaceae</taxon>
        <taxon>Phaeomoniella</taxon>
    </lineage>
</organism>
<dbReference type="SUPFAM" id="SSF49777">
    <property type="entry name" value="PEBP-like"/>
    <property type="match status" value="1"/>
</dbReference>
<reference evidence="2 3" key="2">
    <citation type="submission" date="2015-05" db="EMBL/GenBank/DDBJ databases">
        <authorList>
            <person name="Morales-Cruz A."/>
            <person name="Amrine K.C."/>
            <person name="Cantu D."/>
        </authorList>
    </citation>
    <scope>NUCLEOTIDE SEQUENCE [LARGE SCALE GENOMIC DNA]</scope>
    <source>
        <strain evidence="2">UCRPC4</strain>
    </source>
</reference>
<dbReference type="AlphaFoldDB" id="A0A0G2E949"/>
<dbReference type="GO" id="GO:0046578">
    <property type="term" value="P:regulation of Ras protein signal transduction"/>
    <property type="evidence" value="ECO:0007669"/>
    <property type="project" value="TreeGrafter"/>
</dbReference>
<proteinExistence type="predicted"/>
<dbReference type="GO" id="GO:0030414">
    <property type="term" value="F:peptidase inhibitor activity"/>
    <property type="evidence" value="ECO:0007669"/>
    <property type="project" value="TreeGrafter"/>
</dbReference>
<comment type="caution">
    <text evidence="2">The sequence shown here is derived from an EMBL/GenBank/DDBJ whole genome shotgun (WGS) entry which is preliminary data.</text>
</comment>
<dbReference type="PANTHER" id="PTHR11362:SF141">
    <property type="entry name" value="PHOSPHATIDYLETHANOLAMINE-BINDING PROTEIN"/>
    <property type="match status" value="1"/>
</dbReference>
<feature type="signal peptide" evidence="1">
    <location>
        <begin position="1"/>
        <end position="20"/>
    </location>
</feature>
<protein>
    <submittedName>
        <fullName evidence="2">Putative phosphatidylethanolamine-binding protein pebp</fullName>
    </submittedName>
</protein>
<gene>
    <name evidence="2" type="ORF">UCRPC4_g04510</name>
</gene>